<organism evidence="2 3">
    <name type="scientific">Andreprevotia lacus DSM 23236</name>
    <dbReference type="NCBI Taxonomy" id="1121001"/>
    <lineage>
        <taxon>Bacteria</taxon>
        <taxon>Pseudomonadati</taxon>
        <taxon>Pseudomonadota</taxon>
        <taxon>Betaproteobacteria</taxon>
        <taxon>Neisseriales</taxon>
        <taxon>Chitinibacteraceae</taxon>
        <taxon>Andreprevotia</taxon>
    </lineage>
</organism>
<dbReference type="OrthoDB" id="6028394at2"/>
<name>A0A1W1XYV9_9NEIS</name>
<dbReference type="RefSeq" id="WP_084092549.1">
    <property type="nucleotide sequence ID" value="NZ_FWXD01000029.1"/>
</dbReference>
<dbReference type="InterPro" id="IPR054254">
    <property type="entry name" value="DUF6985"/>
</dbReference>
<dbReference type="AlphaFoldDB" id="A0A1W1XYV9"/>
<evidence type="ECO:0000313" key="3">
    <source>
        <dbReference type="Proteomes" id="UP000192761"/>
    </source>
</evidence>
<proteinExistence type="predicted"/>
<dbReference type="EMBL" id="FWXD01000029">
    <property type="protein sequence ID" value="SMC29103.1"/>
    <property type="molecule type" value="Genomic_DNA"/>
</dbReference>
<evidence type="ECO:0000313" key="2">
    <source>
        <dbReference type="EMBL" id="SMC29103.1"/>
    </source>
</evidence>
<dbReference type="Proteomes" id="UP000192761">
    <property type="component" value="Unassembled WGS sequence"/>
</dbReference>
<sequence length="180" mass="20099">MDFPLLGELEYDEGHEAWVSDALPLPLCQGSECSLVLMEYEDDAQPADFHVAVANLLAAPFAVLQAVEADIYRYYQDIHSYWEPGEEGYLAIASPADVWQHITFGYEPVVERRHDGDQAVYVSLTCNCDWDREHGLQIVLRNGEQVVKIGPYDGHLTHGDAYDDPTLEAVIYPGRAASNA</sequence>
<accession>A0A1W1XYV9</accession>
<gene>
    <name evidence="2" type="ORF">SAMN02745857_03605</name>
</gene>
<keyword evidence="3" id="KW-1185">Reference proteome</keyword>
<dbReference type="Pfam" id="PF22481">
    <property type="entry name" value="DUF6985"/>
    <property type="match status" value="1"/>
</dbReference>
<protein>
    <recommendedName>
        <fullName evidence="1">DUF6985 domain-containing protein</fullName>
    </recommendedName>
</protein>
<dbReference type="STRING" id="1121001.SAMN02745857_03605"/>
<evidence type="ECO:0000259" key="1">
    <source>
        <dbReference type="Pfam" id="PF22481"/>
    </source>
</evidence>
<feature type="domain" description="DUF6985" evidence="1">
    <location>
        <begin position="6"/>
        <end position="156"/>
    </location>
</feature>
<reference evidence="2 3" key="1">
    <citation type="submission" date="2017-04" db="EMBL/GenBank/DDBJ databases">
        <authorList>
            <person name="Afonso C.L."/>
            <person name="Miller P.J."/>
            <person name="Scott M.A."/>
            <person name="Spackman E."/>
            <person name="Goraichik I."/>
            <person name="Dimitrov K.M."/>
            <person name="Suarez D.L."/>
            <person name="Swayne D.E."/>
        </authorList>
    </citation>
    <scope>NUCLEOTIDE SEQUENCE [LARGE SCALE GENOMIC DNA]</scope>
    <source>
        <strain evidence="2 3">DSM 23236</strain>
    </source>
</reference>